<dbReference type="Proteomes" id="UP000765845">
    <property type="component" value="Unassembled WGS sequence"/>
</dbReference>
<gene>
    <name evidence="2" type="ORF">HCU74_03670</name>
</gene>
<feature type="transmembrane region" description="Helical" evidence="1">
    <location>
        <begin position="121"/>
        <end position="143"/>
    </location>
</feature>
<keyword evidence="3" id="KW-1185">Reference proteome</keyword>
<evidence type="ECO:0008006" key="4">
    <source>
        <dbReference type="Google" id="ProtNLM"/>
    </source>
</evidence>
<dbReference type="EMBL" id="JAAWWK010000001">
    <property type="protein sequence ID" value="NKI16515.1"/>
    <property type="molecule type" value="Genomic_DNA"/>
</dbReference>
<dbReference type="Pfam" id="PF26512">
    <property type="entry name" value="SOI"/>
    <property type="match status" value="1"/>
</dbReference>
<evidence type="ECO:0000313" key="2">
    <source>
        <dbReference type="EMBL" id="NKI16515.1"/>
    </source>
</evidence>
<dbReference type="RefSeq" id="WP_168449032.1">
    <property type="nucleotide sequence ID" value="NZ_JAAWWK010000001.1"/>
</dbReference>
<feature type="transmembrane region" description="Helical" evidence="1">
    <location>
        <begin position="51"/>
        <end position="70"/>
    </location>
</feature>
<feature type="transmembrane region" description="Helical" evidence="1">
    <location>
        <begin position="82"/>
        <end position="101"/>
    </location>
</feature>
<dbReference type="InterPro" id="IPR058965">
    <property type="entry name" value="SOI/HabA-like"/>
</dbReference>
<reference evidence="2 3" key="1">
    <citation type="submission" date="2020-04" db="EMBL/GenBank/DDBJ databases">
        <authorList>
            <person name="Yoon J."/>
        </authorList>
    </citation>
    <scope>NUCLEOTIDE SEQUENCE [LARGE SCALE GENOMIC DNA]</scope>
    <source>
        <strain evidence="2 3">KMU-166</strain>
    </source>
</reference>
<evidence type="ECO:0000313" key="3">
    <source>
        <dbReference type="Proteomes" id="UP000765845"/>
    </source>
</evidence>
<protein>
    <recommendedName>
        <fullName evidence="4">Styrene-oxide isomerase</fullName>
    </recommendedName>
</protein>
<proteinExistence type="predicted"/>
<organism evidence="2 3">
    <name type="scientific">Spongiibacter thalassae</name>
    <dbReference type="NCBI Taxonomy" id="2721624"/>
    <lineage>
        <taxon>Bacteria</taxon>
        <taxon>Pseudomonadati</taxon>
        <taxon>Pseudomonadota</taxon>
        <taxon>Gammaproteobacteria</taxon>
        <taxon>Cellvibrionales</taxon>
        <taxon>Spongiibacteraceae</taxon>
        <taxon>Spongiibacter</taxon>
    </lineage>
</organism>
<evidence type="ECO:0000256" key="1">
    <source>
        <dbReference type="SAM" id="Phobius"/>
    </source>
</evidence>
<name>A0ABX1GC22_9GAMM</name>
<keyword evidence="1" id="KW-1133">Transmembrane helix</keyword>
<keyword evidence="1" id="KW-0472">Membrane</keyword>
<accession>A0ABX1GC22</accession>
<keyword evidence="1" id="KW-0812">Transmembrane</keyword>
<sequence length="152" mass="16084">MSPQHYRLLILNAAFILLLALLTGFGYGQHVVANISGTAPAIPGDLRGWRMAHLECLLNSILILAVAAATRPLAFGRGVSAILFWGLLICGWTNAIASTLSPITGGRGASFTGLDWNSLNYLLFIAGVIAIFISVIALIAGCLRAPNKEPNQ</sequence>
<comment type="caution">
    <text evidence="2">The sequence shown here is derived from an EMBL/GenBank/DDBJ whole genome shotgun (WGS) entry which is preliminary data.</text>
</comment>